<feature type="compositionally biased region" description="Basic residues" evidence="1">
    <location>
        <begin position="84"/>
        <end position="95"/>
    </location>
</feature>
<feature type="region of interest" description="Disordered" evidence="1">
    <location>
        <begin position="178"/>
        <end position="207"/>
    </location>
</feature>
<organism evidence="2 3">
    <name type="scientific">Morella rubra</name>
    <name type="common">Chinese bayberry</name>
    <dbReference type="NCBI Taxonomy" id="262757"/>
    <lineage>
        <taxon>Eukaryota</taxon>
        <taxon>Viridiplantae</taxon>
        <taxon>Streptophyta</taxon>
        <taxon>Embryophyta</taxon>
        <taxon>Tracheophyta</taxon>
        <taxon>Spermatophyta</taxon>
        <taxon>Magnoliopsida</taxon>
        <taxon>eudicotyledons</taxon>
        <taxon>Gunneridae</taxon>
        <taxon>Pentapetalae</taxon>
        <taxon>rosids</taxon>
        <taxon>fabids</taxon>
        <taxon>Fagales</taxon>
        <taxon>Myricaceae</taxon>
        <taxon>Morella</taxon>
    </lineage>
</organism>
<feature type="compositionally biased region" description="Basic and acidic residues" evidence="1">
    <location>
        <begin position="178"/>
        <end position="194"/>
    </location>
</feature>
<gene>
    <name evidence="2" type="ORF">CJ030_MR4G026994</name>
</gene>
<protein>
    <submittedName>
        <fullName evidence="2">Uncharacterized protein</fullName>
    </submittedName>
</protein>
<comment type="caution">
    <text evidence="2">The sequence shown here is derived from an EMBL/GenBank/DDBJ whole genome shotgun (WGS) entry which is preliminary data.</text>
</comment>
<dbReference type="AlphaFoldDB" id="A0A6A1VR09"/>
<feature type="compositionally biased region" description="Basic and acidic residues" evidence="1">
    <location>
        <begin position="55"/>
        <end position="67"/>
    </location>
</feature>
<proteinExistence type="predicted"/>
<sequence>MPPSSNAGDALKFQQLWEIRRRDNDFDSSSEESKSSSSTQPNLKKHKRVSSFISHENEEAVDTDRFQQKGKCIASTGRKINSGKAKRARARRSGKQKLINNVRERDFHEDGSSGKDKLVANVREGDSHKDLTRKKNETSAYDRAALDEVKFFMESLIEDLKDTRENLTRRMREEMEKLVADDAASKSEGKKGSDGTENTQMQHRNDSESMRVQLQNNLENVEVQHQNNYEETLQVQHHTNFKDSIQVQHQNKFNEIVQVQHQNTFMENIQAQHQKDLKSGMREQNSNHRSLGRSVDINEAACCHPHYGVPEDQVNYPQITGPMPSRAKEKGKTSLVSSVTPKFQPSPSIPSQNQKKIVLGLRAPNCNSRPLERPAKGKRKADSNNCSKVLEAIGYLPSTEKAGGERLGLAANRNVSSGSSDQVASSMYLTLPTVLREPCTENSRLETSSCNYVQPRNAGGERDVNSETPPLMIGSSACHVYLPDMQQEERRGSFAQRGSSILGCLTQNSIPTSSIGTGFPVPLLQGMAGSFSNPRQLGLKDVHQENYDILGLRMNGGAITFSGGAYALSEQSVANNFLRHSDYLTDGALAGFHIPNLKEGGLFPK</sequence>
<accession>A0A6A1VR09</accession>
<evidence type="ECO:0000313" key="2">
    <source>
        <dbReference type="EMBL" id="KAB1215344.1"/>
    </source>
</evidence>
<dbReference type="Proteomes" id="UP000516437">
    <property type="component" value="Chromosome 4"/>
</dbReference>
<keyword evidence="3" id="KW-1185">Reference proteome</keyword>
<name>A0A6A1VR09_9ROSI</name>
<dbReference type="EMBL" id="RXIC02000022">
    <property type="protein sequence ID" value="KAB1215344.1"/>
    <property type="molecule type" value="Genomic_DNA"/>
</dbReference>
<evidence type="ECO:0000256" key="1">
    <source>
        <dbReference type="SAM" id="MobiDB-lite"/>
    </source>
</evidence>
<reference evidence="2 3" key="1">
    <citation type="journal article" date="2019" name="Plant Biotechnol. J.">
        <title>The red bayberry genome and genetic basis of sex determination.</title>
        <authorList>
            <person name="Jia H.M."/>
            <person name="Jia H.J."/>
            <person name="Cai Q.L."/>
            <person name="Wang Y."/>
            <person name="Zhao H.B."/>
            <person name="Yang W.F."/>
            <person name="Wang G.Y."/>
            <person name="Li Y.H."/>
            <person name="Zhan D.L."/>
            <person name="Shen Y.T."/>
            <person name="Niu Q.F."/>
            <person name="Chang L."/>
            <person name="Qiu J."/>
            <person name="Zhao L."/>
            <person name="Xie H.B."/>
            <person name="Fu W.Y."/>
            <person name="Jin J."/>
            <person name="Li X.W."/>
            <person name="Jiao Y."/>
            <person name="Zhou C.C."/>
            <person name="Tu T."/>
            <person name="Chai C.Y."/>
            <person name="Gao J.L."/>
            <person name="Fan L.J."/>
            <person name="van de Weg E."/>
            <person name="Wang J.Y."/>
            <person name="Gao Z.S."/>
        </authorList>
    </citation>
    <scope>NUCLEOTIDE SEQUENCE [LARGE SCALE GENOMIC DNA]</scope>
    <source>
        <tissue evidence="2">Leaves</tissue>
    </source>
</reference>
<feature type="region of interest" description="Disordered" evidence="1">
    <location>
        <begin position="22"/>
        <end position="95"/>
    </location>
</feature>
<evidence type="ECO:0000313" key="3">
    <source>
        <dbReference type="Proteomes" id="UP000516437"/>
    </source>
</evidence>
<dbReference type="OrthoDB" id="1920267at2759"/>